<proteinExistence type="predicted"/>
<feature type="region of interest" description="Disordered" evidence="2">
    <location>
        <begin position="501"/>
        <end position="729"/>
    </location>
</feature>
<dbReference type="InterPro" id="IPR040850">
    <property type="entry name" value="Knl1_RWD_C"/>
</dbReference>
<feature type="region of interest" description="Disordered" evidence="2">
    <location>
        <begin position="387"/>
        <end position="414"/>
    </location>
</feature>
<feature type="compositionally biased region" description="Polar residues" evidence="2">
    <location>
        <begin position="123"/>
        <end position="137"/>
    </location>
</feature>
<feature type="compositionally biased region" description="Basic residues" evidence="2">
    <location>
        <begin position="812"/>
        <end position="822"/>
    </location>
</feature>
<feature type="compositionally biased region" description="Polar residues" evidence="2">
    <location>
        <begin position="440"/>
        <end position="454"/>
    </location>
</feature>
<feature type="compositionally biased region" description="Basic and acidic residues" evidence="2">
    <location>
        <begin position="1"/>
        <end position="10"/>
    </location>
</feature>
<feature type="compositionally biased region" description="Acidic residues" evidence="2">
    <location>
        <begin position="838"/>
        <end position="847"/>
    </location>
</feature>
<dbReference type="PANTHER" id="PTHR28260">
    <property type="entry name" value="SPINDLE POLE BODY COMPONENT SPC105"/>
    <property type="match status" value="1"/>
</dbReference>
<dbReference type="PANTHER" id="PTHR28260:SF1">
    <property type="entry name" value="SPINDLE POLE BODY COMPONENT SPC105"/>
    <property type="match status" value="1"/>
</dbReference>
<dbReference type="GO" id="GO:0000776">
    <property type="term" value="C:kinetochore"/>
    <property type="evidence" value="ECO:0007669"/>
    <property type="project" value="TreeGrafter"/>
</dbReference>
<feature type="compositionally biased region" description="Low complexity" evidence="2">
    <location>
        <begin position="270"/>
        <end position="282"/>
    </location>
</feature>
<protein>
    <recommendedName>
        <fullName evidence="3">Spc7 kinetochore protein domain-containing protein</fullName>
    </recommendedName>
</protein>
<feature type="region of interest" description="Disordered" evidence="2">
    <location>
        <begin position="1"/>
        <end position="360"/>
    </location>
</feature>
<feature type="compositionally biased region" description="Basic and acidic residues" evidence="2">
    <location>
        <begin position="393"/>
        <end position="402"/>
    </location>
</feature>
<evidence type="ECO:0000313" key="4">
    <source>
        <dbReference type="EMBL" id="KAJ5709344.1"/>
    </source>
</evidence>
<dbReference type="InterPro" id="IPR013253">
    <property type="entry name" value="Spc7_domain"/>
</dbReference>
<feature type="compositionally biased region" description="Low complexity" evidence="2">
    <location>
        <begin position="603"/>
        <end position="626"/>
    </location>
</feature>
<feature type="compositionally biased region" description="Low complexity" evidence="2">
    <location>
        <begin position="198"/>
        <end position="211"/>
    </location>
</feature>
<feature type="region of interest" description="Disordered" evidence="2">
    <location>
        <begin position="435"/>
        <end position="459"/>
    </location>
</feature>
<feature type="compositionally biased region" description="Low complexity" evidence="2">
    <location>
        <begin position="580"/>
        <end position="592"/>
    </location>
</feature>
<dbReference type="Pfam" id="PF15402">
    <property type="entry name" value="MELT_2"/>
    <property type="match status" value="5"/>
</dbReference>
<feature type="region of interest" description="Disordered" evidence="2">
    <location>
        <begin position="741"/>
        <end position="797"/>
    </location>
</feature>
<organism evidence="4 5">
    <name type="scientific">Penicillium malachiteum</name>
    <dbReference type="NCBI Taxonomy" id="1324776"/>
    <lineage>
        <taxon>Eukaryota</taxon>
        <taxon>Fungi</taxon>
        <taxon>Dikarya</taxon>
        <taxon>Ascomycota</taxon>
        <taxon>Pezizomycotina</taxon>
        <taxon>Eurotiomycetes</taxon>
        <taxon>Eurotiomycetidae</taxon>
        <taxon>Eurotiales</taxon>
        <taxon>Aspergillaceae</taxon>
        <taxon>Penicillium</taxon>
    </lineage>
</organism>
<feature type="compositionally biased region" description="Basic and acidic residues" evidence="2">
    <location>
        <begin position="139"/>
        <end position="167"/>
    </location>
</feature>
<feature type="compositionally biased region" description="Basic and acidic residues" evidence="2">
    <location>
        <begin position="849"/>
        <end position="860"/>
    </location>
</feature>
<feature type="region of interest" description="Disordered" evidence="2">
    <location>
        <begin position="809"/>
        <end position="950"/>
    </location>
</feature>
<keyword evidence="5" id="KW-1185">Reference proteome</keyword>
<evidence type="ECO:0000256" key="2">
    <source>
        <dbReference type="SAM" id="MobiDB-lite"/>
    </source>
</evidence>
<feature type="compositionally biased region" description="Basic and acidic residues" evidence="2">
    <location>
        <begin position="762"/>
        <end position="788"/>
    </location>
</feature>
<reference evidence="4" key="2">
    <citation type="submission" date="2023-01" db="EMBL/GenBank/DDBJ databases">
        <authorList>
            <person name="Petersen C."/>
        </authorList>
    </citation>
    <scope>NUCLEOTIDE SEQUENCE</scope>
    <source>
        <strain evidence="4">IBT 17514</strain>
    </source>
</reference>
<feature type="compositionally biased region" description="Polar residues" evidence="2">
    <location>
        <begin position="320"/>
        <end position="331"/>
    </location>
</feature>
<dbReference type="GO" id="GO:0034501">
    <property type="term" value="P:protein localization to kinetochore"/>
    <property type="evidence" value="ECO:0007669"/>
    <property type="project" value="TreeGrafter"/>
</dbReference>
<dbReference type="InterPro" id="IPR033338">
    <property type="entry name" value="Spc105/Spc7"/>
</dbReference>
<name>A0AAD6MRT3_9EURO</name>
<reference evidence="4" key="1">
    <citation type="journal article" date="2023" name="IMA Fungus">
        <title>Comparative genomic study of the Penicillium genus elucidates a diverse pangenome and 15 lateral gene transfer events.</title>
        <authorList>
            <person name="Petersen C."/>
            <person name="Sorensen T."/>
            <person name="Nielsen M.R."/>
            <person name="Sondergaard T.E."/>
            <person name="Sorensen J.L."/>
            <person name="Fitzpatrick D.A."/>
            <person name="Frisvad J.C."/>
            <person name="Nielsen K.L."/>
        </authorList>
    </citation>
    <scope>NUCLEOTIDE SEQUENCE</scope>
    <source>
        <strain evidence="4">IBT 17514</strain>
    </source>
</reference>
<dbReference type="GO" id="GO:0007094">
    <property type="term" value="P:mitotic spindle assembly checkpoint signaling"/>
    <property type="evidence" value="ECO:0007669"/>
    <property type="project" value="TreeGrafter"/>
</dbReference>
<feature type="compositionally biased region" description="Polar residues" evidence="2">
    <location>
        <begin position="565"/>
        <end position="575"/>
    </location>
</feature>
<dbReference type="SMART" id="SM00787">
    <property type="entry name" value="Spc7"/>
    <property type="match status" value="1"/>
</dbReference>
<feature type="compositionally biased region" description="Low complexity" evidence="2">
    <location>
        <begin position="640"/>
        <end position="664"/>
    </location>
</feature>
<sequence>MTSGLDKENATADIGTAPLFGAASKSSAKDKKSRSKSLGPGGLDALQNSNGNRRKSTAAFPLKSILKPTVPVSPVRNIPSFEETRRRTPARDATKQKDNNDTTNQEGPLIDFQTPRQPAMSGSEDTLNPFDTFNATSAIRDEMAATKERDERERRERERQNILEKREARRKSMANRRVSFAPEATLHTWNVVEIPDDSTSSSAANSTRHASGTNPQNQPSAPSPEKDVSSSPDGDAESDFGFSPVKQQDLERMRGQPASAGGGEGPRDLSSSPFSGSSVSGSEDNGAHGSIGDEEGYHSSESDDGFDAESTAMSLDDVTTRSNATMQSDATSSSSSSAKLNQALRQAAKEAGTQLVDDENGDISMEIADDEITGAFKPWIKKGQSFDWDDDISERVDRENIDPSRGQPSDVDARSDIYDEDEELSMDVTNAIGRILGNGRRQSTVPRKSLGQETNYDDQTMEMTTMVGGISQGDPAILEDDDNDDEEMTMEFTAAVGGLLNRPSFQPVANAEQHASSPPKSDRMDMDDNESDGGMDMEMTGAVGGILPHSQDKSQAKMLMELETESGQLGSSPFQDNVRLSPAKSPAKSPLSHMTAVASETGSPSLASVRARPPRRSSIAAASSTPGTPGSGTRNRSPSKKPLTPPKQSTPQTKPTTPSKTPPSANVSFRSASPKKLFQPELQQSADRRMSLRRSIFEQNASTGQSTPRIVLQPREARRSSGLGIDKEGLGSPRVAAILDRRPSLGENTPQFVPQEPVRGGVRFEDPLKMQADEERDREQEELREDGHIPALHATDGDVTSNLRDMISSLSPKKKIGNRKSLHVGAARGILGKRPLELDLDEEEADSSPDPKRFRGRDVSPVKGVKLPAPMLKDDGSRPIRSPVRRARSSSPLKGTTTPTQDLRTSKTGATPLKEGIDSLQLASDPQQPEQEEREAPAQDEEEVESATEDIEPIQLQDFLNMTNIHFMELTTTKRRHTTAPGSAAKRLIRPSGENLPKAGAITFDDCVAAGFCTVPMLELYQHSCRELKSYISEGRQVIRSIEAETYADNPPLFREYVTAPADIRVIMDNQFRNVKTHARLLSKATWYEWRMKLLEGLMQGLHRHVDDMKADDELLSQREQLLNTHVPSLVEKHATLDKEANRLEQLVHEMENCDQDELRETRQKLSSVEDEIEAKKRELQHLQNDIQEKTNSIETGTKMREEYLSQIQEAEKVKEECRGWSARDISDLKKSVHSIEHQTGWSITSATQSAEETSGPNLTMSYRGQLQIKFYPSAFATKNSNNIENANLPLELTFAKSKVMSPIASLVLQSMQNHLATIQQFKIAPKKLLRFISTAWDRTLGLENEARMLEFCGVTRLTLSDPKAKLSLRARCTLLGSSTASSTSSSKGAAVKNGEAKRIDVDFTVRTCINVDKDEAHSMSSMDFDIDVVATKVYGFGSKNQSGLPDKDMQSILGKGLDGAQAGALGNGVWCKAVQQLTGSVF</sequence>
<dbReference type="Pfam" id="PF18210">
    <property type="entry name" value="Knl1_RWD_C"/>
    <property type="match status" value="1"/>
</dbReference>
<gene>
    <name evidence="4" type="ORF">N7493_010678</name>
</gene>
<feature type="compositionally biased region" description="Basic and acidic residues" evidence="2">
    <location>
        <begin position="82"/>
        <end position="100"/>
    </location>
</feature>
<dbReference type="EMBL" id="JAQJAN010000019">
    <property type="protein sequence ID" value="KAJ5709344.1"/>
    <property type="molecule type" value="Genomic_DNA"/>
</dbReference>
<feature type="compositionally biased region" description="Polar residues" evidence="2">
    <location>
        <begin position="697"/>
        <end position="708"/>
    </location>
</feature>
<dbReference type="GO" id="GO:1990758">
    <property type="term" value="P:mitotic sister chromatid biorientation"/>
    <property type="evidence" value="ECO:0007669"/>
    <property type="project" value="TreeGrafter"/>
</dbReference>
<feature type="domain" description="Spc7 kinetochore protein" evidence="3">
    <location>
        <begin position="936"/>
        <end position="1272"/>
    </location>
</feature>
<keyword evidence="1" id="KW-0175">Coiled coil</keyword>
<feature type="coiled-coil region" evidence="1">
    <location>
        <begin position="1134"/>
        <end position="1193"/>
    </location>
</feature>
<feature type="compositionally biased region" description="Polar residues" evidence="2">
    <location>
        <begin position="893"/>
        <end position="909"/>
    </location>
</feature>
<dbReference type="SMART" id="SM01315">
    <property type="entry name" value="Spc7_N"/>
    <property type="match status" value="1"/>
</dbReference>
<feature type="compositionally biased region" description="Acidic residues" evidence="2">
    <location>
        <begin position="930"/>
        <end position="950"/>
    </location>
</feature>
<dbReference type="Proteomes" id="UP001215712">
    <property type="component" value="Unassembled WGS sequence"/>
</dbReference>
<evidence type="ECO:0000259" key="3">
    <source>
        <dbReference type="SMART" id="SM00787"/>
    </source>
</evidence>
<evidence type="ECO:0000313" key="5">
    <source>
        <dbReference type="Proteomes" id="UP001215712"/>
    </source>
</evidence>
<accession>A0AAD6MRT3</accession>
<feature type="compositionally biased region" description="Polar residues" evidence="2">
    <location>
        <begin position="627"/>
        <end position="636"/>
    </location>
</feature>
<feature type="compositionally biased region" description="Basic and acidic residues" evidence="2">
    <location>
        <begin position="715"/>
        <end position="729"/>
    </location>
</feature>
<comment type="caution">
    <text evidence="4">The sequence shown here is derived from an EMBL/GenBank/DDBJ whole genome shotgun (WGS) entry which is preliminary data.</text>
</comment>
<dbReference type="Pfam" id="PF08317">
    <property type="entry name" value="Spc7"/>
    <property type="match status" value="1"/>
</dbReference>
<evidence type="ECO:0000256" key="1">
    <source>
        <dbReference type="SAM" id="Coils"/>
    </source>
</evidence>